<accession>S2K0U6</accession>
<name>S2K0U6_MUCC1</name>
<dbReference type="OMA" id="YLHESKT"/>
<dbReference type="Proteomes" id="UP000014254">
    <property type="component" value="Unassembled WGS sequence"/>
</dbReference>
<keyword evidence="2" id="KW-1185">Reference proteome</keyword>
<reference evidence="2" key="1">
    <citation type="submission" date="2013-05" db="EMBL/GenBank/DDBJ databases">
        <title>The Genome sequence of Mucor circinelloides f. circinelloides 1006PhL.</title>
        <authorList>
            <consortium name="The Broad Institute Genomics Platform"/>
            <person name="Cuomo C."/>
            <person name="Earl A."/>
            <person name="Findley K."/>
            <person name="Lee S.C."/>
            <person name="Walker B."/>
            <person name="Young S."/>
            <person name="Zeng Q."/>
            <person name="Gargeya S."/>
            <person name="Fitzgerald M."/>
            <person name="Haas B."/>
            <person name="Abouelleil A."/>
            <person name="Allen A.W."/>
            <person name="Alvarado L."/>
            <person name="Arachchi H.M."/>
            <person name="Berlin A.M."/>
            <person name="Chapman S.B."/>
            <person name="Gainer-Dewar J."/>
            <person name="Goldberg J."/>
            <person name="Griggs A."/>
            <person name="Gujja S."/>
            <person name="Hansen M."/>
            <person name="Howarth C."/>
            <person name="Imamovic A."/>
            <person name="Ireland A."/>
            <person name="Larimer J."/>
            <person name="McCowan C."/>
            <person name="Murphy C."/>
            <person name="Pearson M."/>
            <person name="Poon T.W."/>
            <person name="Priest M."/>
            <person name="Roberts A."/>
            <person name="Saif S."/>
            <person name="Shea T."/>
            <person name="Sisk P."/>
            <person name="Sykes S."/>
            <person name="Wortman J."/>
            <person name="Nusbaum C."/>
            <person name="Birren B."/>
        </authorList>
    </citation>
    <scope>NUCLEOTIDE SEQUENCE [LARGE SCALE GENOMIC DNA]</scope>
    <source>
        <strain evidence="2">1006PhL</strain>
    </source>
</reference>
<evidence type="ECO:0000313" key="1">
    <source>
        <dbReference type="EMBL" id="EPB88793.1"/>
    </source>
</evidence>
<evidence type="ECO:0000313" key="2">
    <source>
        <dbReference type="Proteomes" id="UP000014254"/>
    </source>
</evidence>
<proteinExistence type="predicted"/>
<dbReference type="VEuPathDB" id="FungiDB:HMPREF1544_04433"/>
<protein>
    <submittedName>
        <fullName evidence="1">Uncharacterized protein</fullName>
    </submittedName>
</protein>
<gene>
    <name evidence="1" type="ORF">HMPREF1544_04433</name>
</gene>
<dbReference type="InParanoid" id="S2K0U6"/>
<dbReference type="AlphaFoldDB" id="S2K0U6"/>
<organism evidence="1 2">
    <name type="scientific">Mucor circinelloides f. circinelloides (strain 1006PhL)</name>
    <name type="common">Mucormycosis agent</name>
    <name type="synonym">Calyptromyces circinelloides</name>
    <dbReference type="NCBI Taxonomy" id="1220926"/>
    <lineage>
        <taxon>Eukaryota</taxon>
        <taxon>Fungi</taxon>
        <taxon>Fungi incertae sedis</taxon>
        <taxon>Mucoromycota</taxon>
        <taxon>Mucoromycotina</taxon>
        <taxon>Mucoromycetes</taxon>
        <taxon>Mucorales</taxon>
        <taxon>Mucorineae</taxon>
        <taxon>Mucoraceae</taxon>
        <taxon>Mucor</taxon>
    </lineage>
</organism>
<dbReference type="EMBL" id="KE123945">
    <property type="protein sequence ID" value="EPB88793.1"/>
    <property type="molecule type" value="Genomic_DNA"/>
</dbReference>
<dbReference type="STRING" id="1220926.S2K0U6"/>
<dbReference type="OrthoDB" id="2242533at2759"/>
<sequence length="404" mass="46014">MTSGLSSILDLSDDSFDSQRSLFTQTQWDELHARYDPKFDTPLYELDSDVVDFLKIACGTLELSNDIDCTLKFLRKSQEQLTSVSSIALKIAEHILGLTKSYNYLLSQNPTKDVTELDYYCTIWSPIFLLLFPPSNHVRVKAGESINSSSTINKKELYRENTHVKAFKIDFRFLADMGHEEYDICVGECTANSSDMKAVKDEGKLTREAKDAVDKILRAVSEKVNTKVWTIQTLGSSCSISMLDIFDVGLYVANYKYTFSIPNTTNSFVENISMILKYLLTMQRDVTKLANSIVSSQEPGSNSHGNSFNRERITHELNPRLHYTRDTYYTPPRVSASKLPHHYYGPPPPSILNKLQHLSGKDYVTRPIEDDNQSYDVYGYRPVGDGTYYNKFTKKITEVHPTLQ</sequence>